<dbReference type="EMBL" id="ASSJ01000070">
    <property type="protein sequence ID" value="ERN40739.1"/>
    <property type="molecule type" value="Genomic_DNA"/>
</dbReference>
<feature type="transmembrane region" description="Helical" evidence="1">
    <location>
        <begin position="138"/>
        <end position="158"/>
    </location>
</feature>
<evidence type="ECO:0000313" key="2">
    <source>
        <dbReference type="EMBL" id="ERN40739.1"/>
    </source>
</evidence>
<comment type="caution">
    <text evidence="2">The sequence shown here is derived from an EMBL/GenBank/DDBJ whole genome shotgun (WGS) entry which is preliminary data.</text>
</comment>
<feature type="transmembrane region" description="Helical" evidence="1">
    <location>
        <begin position="92"/>
        <end position="110"/>
    </location>
</feature>
<organism evidence="2 3">
    <name type="scientific">Rubidibacter lacunae KORDI 51-2</name>
    <dbReference type="NCBI Taxonomy" id="582515"/>
    <lineage>
        <taxon>Bacteria</taxon>
        <taxon>Bacillati</taxon>
        <taxon>Cyanobacteriota</taxon>
        <taxon>Cyanophyceae</taxon>
        <taxon>Oscillatoriophycideae</taxon>
        <taxon>Chroococcales</taxon>
        <taxon>Aphanothecaceae</taxon>
        <taxon>Rubidibacter</taxon>
    </lineage>
</organism>
<dbReference type="Proteomes" id="UP000016960">
    <property type="component" value="Unassembled WGS sequence"/>
</dbReference>
<keyword evidence="1" id="KW-0472">Membrane</keyword>
<reference evidence="2 3" key="1">
    <citation type="submission" date="2013-05" db="EMBL/GenBank/DDBJ databases">
        <title>Draft genome sequence of Rubidibacter lacunae KORDI 51-2.</title>
        <authorList>
            <person name="Choi D.H."/>
            <person name="Noh J.H."/>
            <person name="Kwon K.-K."/>
            <person name="Lee J.-H."/>
            <person name="Ryu J.-Y."/>
        </authorList>
    </citation>
    <scope>NUCLEOTIDE SEQUENCE [LARGE SCALE GENOMIC DNA]</scope>
    <source>
        <strain evidence="2 3">KORDI 51-2</strain>
    </source>
</reference>
<evidence type="ECO:0008006" key="4">
    <source>
        <dbReference type="Google" id="ProtNLM"/>
    </source>
</evidence>
<gene>
    <name evidence="2" type="ORF">KR51_00027260</name>
</gene>
<accession>U5DJI5</accession>
<protein>
    <recommendedName>
        <fullName evidence="4">DUF4149 domain-containing protein</fullName>
    </recommendedName>
</protein>
<evidence type="ECO:0000313" key="3">
    <source>
        <dbReference type="Proteomes" id="UP000016960"/>
    </source>
</evidence>
<dbReference type="eggNOG" id="ENOG5032H5C">
    <property type="taxonomic scope" value="Bacteria"/>
</dbReference>
<dbReference type="InParanoid" id="U5DJI5"/>
<keyword evidence="3" id="KW-1185">Reference proteome</keyword>
<name>U5DJI5_9CHRO</name>
<feature type="transmembrane region" description="Helical" evidence="1">
    <location>
        <begin position="12"/>
        <end position="37"/>
    </location>
</feature>
<feature type="transmembrane region" description="Helical" evidence="1">
    <location>
        <begin position="57"/>
        <end position="80"/>
    </location>
</feature>
<sequence length="171" mass="18173">MMTAAIQRNQNIGSWQALLLLILGLWLGGSLMLDLLVVPCLATEGMMEATGFASVGYALFGTFNHVELVAAAAVLTVIWALHRQSAPQTSSLAIASVLLGCVLLSTYILTPQMSATAMSLDWFATDPSMPAAMVPLHWGYWSAEIVKLLGGAFLLGRYCQAIASPVRTATS</sequence>
<evidence type="ECO:0000256" key="1">
    <source>
        <dbReference type="SAM" id="Phobius"/>
    </source>
</evidence>
<proteinExistence type="predicted"/>
<dbReference type="AlphaFoldDB" id="U5DJI5"/>
<keyword evidence="1" id="KW-0812">Transmembrane</keyword>
<keyword evidence="1" id="KW-1133">Transmembrane helix</keyword>
<dbReference type="STRING" id="582515.KR51_00027260"/>